<dbReference type="Gene3D" id="1.10.8.500">
    <property type="entry name" value="HAMP domain in histidine kinase"/>
    <property type="match status" value="1"/>
</dbReference>
<protein>
    <recommendedName>
        <fullName evidence="3">histidine kinase</fullName>
        <ecNumber evidence="3">2.7.13.3</ecNumber>
    </recommendedName>
</protein>
<evidence type="ECO:0000259" key="17">
    <source>
        <dbReference type="PROSITE" id="PS50885"/>
    </source>
</evidence>
<keyword evidence="13" id="KW-0902">Two-component regulatory system</keyword>
<dbReference type="InterPro" id="IPR036890">
    <property type="entry name" value="HATPase_C_sf"/>
</dbReference>
<dbReference type="Pfam" id="PF00512">
    <property type="entry name" value="HisKA"/>
    <property type="match status" value="1"/>
</dbReference>
<dbReference type="PROSITE" id="PS50109">
    <property type="entry name" value="HIS_KIN"/>
    <property type="match status" value="1"/>
</dbReference>
<evidence type="ECO:0000256" key="8">
    <source>
        <dbReference type="ARBA" id="ARBA00022692"/>
    </source>
</evidence>
<dbReference type="SUPFAM" id="SSF47384">
    <property type="entry name" value="Homodimeric domain of signal transducing histidine kinase"/>
    <property type="match status" value="1"/>
</dbReference>
<keyword evidence="12 15" id="KW-1133">Transmembrane helix</keyword>
<evidence type="ECO:0000256" key="5">
    <source>
        <dbReference type="ARBA" id="ARBA00022519"/>
    </source>
</evidence>
<dbReference type="Pfam" id="PF00672">
    <property type="entry name" value="HAMP"/>
    <property type="match status" value="1"/>
</dbReference>
<dbReference type="PANTHER" id="PTHR44936:SF5">
    <property type="entry name" value="SENSOR HISTIDINE KINASE ENVZ"/>
    <property type="match status" value="1"/>
</dbReference>
<dbReference type="Gene3D" id="1.10.287.130">
    <property type="match status" value="1"/>
</dbReference>
<dbReference type="GO" id="GO:0005886">
    <property type="term" value="C:plasma membrane"/>
    <property type="evidence" value="ECO:0007669"/>
    <property type="project" value="UniProtKB-SubCell"/>
</dbReference>
<feature type="transmembrane region" description="Helical" evidence="15">
    <location>
        <begin position="20"/>
        <end position="42"/>
    </location>
</feature>
<accession>A0AAQ1JW57</accession>
<dbReference type="InterPro" id="IPR005467">
    <property type="entry name" value="His_kinase_dom"/>
</dbReference>
<keyword evidence="8 15" id="KW-0812">Transmembrane</keyword>
<comment type="catalytic activity">
    <reaction evidence="1">
        <text>ATP + protein L-histidine = ADP + protein N-phospho-L-histidine.</text>
        <dbReference type="EC" id="2.7.13.3"/>
    </reaction>
</comment>
<evidence type="ECO:0000256" key="10">
    <source>
        <dbReference type="ARBA" id="ARBA00022777"/>
    </source>
</evidence>
<keyword evidence="7" id="KW-0808">Transferase</keyword>
<dbReference type="SUPFAM" id="SSF55874">
    <property type="entry name" value="ATPase domain of HSP90 chaperone/DNA topoisomerase II/histidine kinase"/>
    <property type="match status" value="1"/>
</dbReference>
<dbReference type="EMBL" id="FNZM01000014">
    <property type="protein sequence ID" value="SEK04432.1"/>
    <property type="molecule type" value="Genomic_DNA"/>
</dbReference>
<keyword evidence="10 18" id="KW-0418">Kinase</keyword>
<evidence type="ECO:0000256" key="12">
    <source>
        <dbReference type="ARBA" id="ARBA00022989"/>
    </source>
</evidence>
<dbReference type="Pfam" id="PF02518">
    <property type="entry name" value="HATPase_c"/>
    <property type="match status" value="1"/>
</dbReference>
<evidence type="ECO:0000256" key="9">
    <source>
        <dbReference type="ARBA" id="ARBA00022741"/>
    </source>
</evidence>
<dbReference type="CDD" id="cd00082">
    <property type="entry name" value="HisKA"/>
    <property type="match status" value="1"/>
</dbReference>
<keyword evidence="5" id="KW-0997">Cell inner membrane</keyword>
<dbReference type="SUPFAM" id="SSF158472">
    <property type="entry name" value="HAMP domain-like"/>
    <property type="match status" value="1"/>
</dbReference>
<evidence type="ECO:0000256" key="15">
    <source>
        <dbReference type="SAM" id="Phobius"/>
    </source>
</evidence>
<dbReference type="InterPro" id="IPR050980">
    <property type="entry name" value="2C_sensor_his_kinase"/>
</dbReference>
<keyword evidence="9" id="KW-0547">Nucleotide-binding</keyword>
<evidence type="ECO:0000259" key="16">
    <source>
        <dbReference type="PROSITE" id="PS50109"/>
    </source>
</evidence>
<feature type="transmembrane region" description="Helical" evidence="15">
    <location>
        <begin position="160"/>
        <end position="181"/>
    </location>
</feature>
<dbReference type="PROSITE" id="PS51257">
    <property type="entry name" value="PROKAR_LIPOPROTEIN"/>
    <property type="match status" value="1"/>
</dbReference>
<evidence type="ECO:0000256" key="3">
    <source>
        <dbReference type="ARBA" id="ARBA00012438"/>
    </source>
</evidence>
<dbReference type="PANTHER" id="PTHR44936">
    <property type="entry name" value="SENSOR PROTEIN CREC"/>
    <property type="match status" value="1"/>
</dbReference>
<organism evidence="18 19">
    <name type="scientific">Paraburkholderia tropica</name>
    <dbReference type="NCBI Taxonomy" id="92647"/>
    <lineage>
        <taxon>Bacteria</taxon>
        <taxon>Pseudomonadati</taxon>
        <taxon>Pseudomonadota</taxon>
        <taxon>Betaproteobacteria</taxon>
        <taxon>Burkholderiales</taxon>
        <taxon>Burkholderiaceae</taxon>
        <taxon>Paraburkholderia</taxon>
    </lineage>
</organism>
<dbReference type="PRINTS" id="PR00344">
    <property type="entry name" value="BCTRLSENSOR"/>
</dbReference>
<dbReference type="InterPro" id="IPR036097">
    <property type="entry name" value="HisK_dim/P_sf"/>
</dbReference>
<evidence type="ECO:0000256" key="13">
    <source>
        <dbReference type="ARBA" id="ARBA00023012"/>
    </source>
</evidence>
<comment type="subcellular location">
    <subcellularLocation>
        <location evidence="2">Cell inner membrane</location>
        <topology evidence="2">Multi-pass membrane protein</topology>
    </subcellularLocation>
</comment>
<proteinExistence type="predicted"/>
<evidence type="ECO:0000313" key="19">
    <source>
        <dbReference type="Proteomes" id="UP000183529"/>
    </source>
</evidence>
<dbReference type="PROSITE" id="PS50885">
    <property type="entry name" value="HAMP"/>
    <property type="match status" value="1"/>
</dbReference>
<dbReference type="InterPro" id="IPR004358">
    <property type="entry name" value="Sig_transdc_His_kin-like_C"/>
</dbReference>
<dbReference type="Gene3D" id="3.30.450.300">
    <property type="entry name" value="Sensor histidine kinase RisS, periplasmic domain"/>
    <property type="match status" value="1"/>
</dbReference>
<feature type="domain" description="Histidine kinase" evidence="16">
    <location>
        <begin position="243"/>
        <end position="445"/>
    </location>
</feature>
<reference evidence="18 19" key="1">
    <citation type="submission" date="2016-10" db="EMBL/GenBank/DDBJ databases">
        <authorList>
            <person name="Varghese N."/>
            <person name="Submissions S."/>
        </authorList>
    </citation>
    <scope>NUCLEOTIDE SEQUENCE [LARGE SCALE GENOMIC DNA]</scope>
    <source>
        <strain evidence="18 19">LMG 22274</strain>
    </source>
</reference>
<dbReference type="InterPro" id="IPR003661">
    <property type="entry name" value="HisK_dim/P_dom"/>
</dbReference>
<dbReference type="RefSeq" id="WP_074985639.1">
    <property type="nucleotide sequence ID" value="NZ_CADFGN010000012.1"/>
</dbReference>
<evidence type="ECO:0000256" key="1">
    <source>
        <dbReference type="ARBA" id="ARBA00000085"/>
    </source>
</evidence>
<dbReference type="Gene3D" id="3.30.565.10">
    <property type="entry name" value="Histidine kinase-like ATPase, C-terminal domain"/>
    <property type="match status" value="1"/>
</dbReference>
<dbReference type="EC" id="2.7.13.3" evidence="3"/>
<dbReference type="Proteomes" id="UP000183529">
    <property type="component" value="Unassembled WGS sequence"/>
</dbReference>
<keyword evidence="6" id="KW-0597">Phosphoprotein</keyword>
<evidence type="ECO:0000313" key="18">
    <source>
        <dbReference type="EMBL" id="SEK04432.1"/>
    </source>
</evidence>
<keyword evidence="11" id="KW-0067">ATP-binding</keyword>
<keyword evidence="4" id="KW-1003">Cell membrane</keyword>
<keyword evidence="14 15" id="KW-0472">Membrane</keyword>
<sequence>MRAPAQPRRWLPRSLLSRNIVLLVVLVALTQACSLSALLHFVQRPRIERASIIFADYVRMLDSLLAAMPPDEGRAAATRMNAHRSAPAASTAMPAISPLRFFRTWQRDVFIRSLTRDLPADMPIRWETTDEERLWIRVHAAGEPVWIALPMTADAQASGITTAVILSIGLALLAGLTGWLIQLHLNRPLADLADAARRVSAGDAPAPLPTDGPTEIAEVSRAFNQMTDALKQAEATRALMLAGVSHDIRTPLTKLRLAIAMALPRGTNDSLVASSEGYLDHIDTILQQFMDYAGSGEREAPQTGDLNALAGQLVAEFTGLGHEFDLEEGDVPPFAFRPVAVMRVLMNLMQNAVVYGRTGLRVRTWRDGDDACVAICDRGNGIRAAELERLKSPFSRGDNARTHSGGTGLGLAIVERIARLHGGSLTFHDRAGGGLEALVRLPLNPQTNAPAAARR</sequence>
<dbReference type="GO" id="GO:0005524">
    <property type="term" value="F:ATP binding"/>
    <property type="evidence" value="ECO:0007669"/>
    <property type="project" value="UniProtKB-KW"/>
</dbReference>
<dbReference type="InterPro" id="IPR003660">
    <property type="entry name" value="HAMP_dom"/>
</dbReference>
<gene>
    <name evidence="18" type="ORF">SAMN05216550_11454</name>
</gene>
<evidence type="ECO:0000256" key="2">
    <source>
        <dbReference type="ARBA" id="ARBA00004429"/>
    </source>
</evidence>
<evidence type="ECO:0000256" key="4">
    <source>
        <dbReference type="ARBA" id="ARBA00022475"/>
    </source>
</evidence>
<dbReference type="CDD" id="cd06225">
    <property type="entry name" value="HAMP"/>
    <property type="match status" value="1"/>
</dbReference>
<dbReference type="SMART" id="SM00304">
    <property type="entry name" value="HAMP"/>
    <property type="match status" value="1"/>
</dbReference>
<name>A0AAQ1JW57_9BURK</name>
<feature type="domain" description="HAMP" evidence="17">
    <location>
        <begin position="183"/>
        <end position="235"/>
    </location>
</feature>
<dbReference type="SMART" id="SM00388">
    <property type="entry name" value="HisKA"/>
    <property type="match status" value="1"/>
</dbReference>
<comment type="caution">
    <text evidence="18">The sequence shown here is derived from an EMBL/GenBank/DDBJ whole genome shotgun (WGS) entry which is preliminary data.</text>
</comment>
<evidence type="ECO:0000256" key="6">
    <source>
        <dbReference type="ARBA" id="ARBA00022553"/>
    </source>
</evidence>
<evidence type="ECO:0000256" key="14">
    <source>
        <dbReference type="ARBA" id="ARBA00023136"/>
    </source>
</evidence>
<evidence type="ECO:0000256" key="7">
    <source>
        <dbReference type="ARBA" id="ARBA00022679"/>
    </source>
</evidence>
<dbReference type="AlphaFoldDB" id="A0AAQ1JW57"/>
<dbReference type="GO" id="GO:0000155">
    <property type="term" value="F:phosphorelay sensor kinase activity"/>
    <property type="evidence" value="ECO:0007669"/>
    <property type="project" value="InterPro"/>
</dbReference>
<dbReference type="InterPro" id="IPR003594">
    <property type="entry name" value="HATPase_dom"/>
</dbReference>
<dbReference type="SMART" id="SM00387">
    <property type="entry name" value="HATPase_c"/>
    <property type="match status" value="1"/>
</dbReference>
<dbReference type="InterPro" id="IPR038421">
    <property type="entry name" value="RisS_PPD_sf"/>
</dbReference>
<evidence type="ECO:0000256" key="11">
    <source>
        <dbReference type="ARBA" id="ARBA00022840"/>
    </source>
</evidence>